<name>A0A3B1ALF1_9ZZZZ</name>
<dbReference type="InterPro" id="IPR007462">
    <property type="entry name" value="COV1-like"/>
</dbReference>
<keyword evidence="1" id="KW-0472">Membrane</keyword>
<reference evidence="2" key="1">
    <citation type="submission" date="2018-06" db="EMBL/GenBank/DDBJ databases">
        <authorList>
            <person name="Zhirakovskaya E."/>
        </authorList>
    </citation>
    <scope>NUCLEOTIDE SEQUENCE</scope>
</reference>
<evidence type="ECO:0000313" key="2">
    <source>
        <dbReference type="EMBL" id="VAX00813.1"/>
    </source>
</evidence>
<feature type="transmembrane region" description="Helical" evidence="1">
    <location>
        <begin position="20"/>
        <end position="41"/>
    </location>
</feature>
<keyword evidence="1" id="KW-1133">Transmembrane helix</keyword>
<gene>
    <name evidence="2" type="ORF">MNBD_GAMMA21-2287</name>
</gene>
<keyword evidence="1" id="KW-0812">Transmembrane</keyword>
<feature type="transmembrane region" description="Helical" evidence="1">
    <location>
        <begin position="74"/>
        <end position="94"/>
    </location>
</feature>
<accession>A0A3B1ALF1</accession>
<dbReference type="PANTHER" id="PTHR31876">
    <property type="entry name" value="COV-LIKE PROTEIN 1"/>
    <property type="match status" value="1"/>
</dbReference>
<sequence>MSDKKEKTRSKFFSRAQRNILTGILTVIPIWFTWAVFEFVLRQLSKMGLPWARTFARGIEKHSPNMAELIQAPWLLNSLAVLFTILGLYLLGWITTRVVGKRLLGFFEYFIHKIPIVQSVYKAVKQFLSVLQTQPGDVQRVVLIAFPSEHMKTVGFVTQVLTDEKTGQQLAAVYVPTTPNPTSGYLEIVPLDSLVSTDWSMDEAMTFIISGGAVAPDHIRYENDEPATPSGKD</sequence>
<organism evidence="2">
    <name type="scientific">hydrothermal vent metagenome</name>
    <dbReference type="NCBI Taxonomy" id="652676"/>
    <lineage>
        <taxon>unclassified sequences</taxon>
        <taxon>metagenomes</taxon>
        <taxon>ecological metagenomes</taxon>
    </lineage>
</organism>
<dbReference type="EMBL" id="UOFR01000079">
    <property type="protein sequence ID" value="VAX00813.1"/>
    <property type="molecule type" value="Genomic_DNA"/>
</dbReference>
<proteinExistence type="predicted"/>
<protein>
    <submittedName>
        <fullName evidence="2">Uncharacterized membrane anchored protein XCC1347</fullName>
    </submittedName>
</protein>
<dbReference type="AlphaFoldDB" id="A0A3B1ALF1"/>
<evidence type="ECO:0000256" key="1">
    <source>
        <dbReference type="SAM" id="Phobius"/>
    </source>
</evidence>
<dbReference type="Pfam" id="PF04367">
    <property type="entry name" value="DUF502"/>
    <property type="match status" value="1"/>
</dbReference>
<dbReference type="PANTHER" id="PTHR31876:SF26">
    <property type="entry name" value="PROTEIN LIKE COV 2"/>
    <property type="match status" value="1"/>
</dbReference>